<name>A0AAU2H8N6_9ACTN</name>
<evidence type="ECO:0000313" key="6">
    <source>
        <dbReference type="EMBL" id="WTU43667.1"/>
    </source>
</evidence>
<keyword evidence="3 4" id="KW-0443">Lipid metabolism</keyword>
<feature type="short sequence motif" description="DGA/G" evidence="4">
    <location>
        <begin position="185"/>
        <end position="187"/>
    </location>
</feature>
<dbReference type="AlphaFoldDB" id="A0AAU2H8N6"/>
<evidence type="ECO:0000259" key="5">
    <source>
        <dbReference type="PROSITE" id="PS51635"/>
    </source>
</evidence>
<dbReference type="GO" id="GO:0016042">
    <property type="term" value="P:lipid catabolic process"/>
    <property type="evidence" value="ECO:0007669"/>
    <property type="project" value="UniProtKB-UniRule"/>
</dbReference>
<dbReference type="InterPro" id="IPR016035">
    <property type="entry name" value="Acyl_Trfase/lysoPLipase"/>
</dbReference>
<feature type="active site" description="Proton acceptor" evidence="4">
    <location>
        <position position="185"/>
    </location>
</feature>
<dbReference type="EMBL" id="CP108253">
    <property type="protein sequence ID" value="WTU43667.1"/>
    <property type="molecule type" value="Genomic_DNA"/>
</dbReference>
<protein>
    <submittedName>
        <fullName evidence="6">Patatin-like phospholipase family protein</fullName>
    </submittedName>
</protein>
<dbReference type="InterPro" id="IPR050301">
    <property type="entry name" value="NTE"/>
</dbReference>
<comment type="caution">
    <text evidence="4">Lacks conserved residue(s) required for the propagation of feature annotation.</text>
</comment>
<evidence type="ECO:0000256" key="1">
    <source>
        <dbReference type="ARBA" id="ARBA00022801"/>
    </source>
</evidence>
<dbReference type="GO" id="GO:0016787">
    <property type="term" value="F:hydrolase activity"/>
    <property type="evidence" value="ECO:0007669"/>
    <property type="project" value="UniProtKB-UniRule"/>
</dbReference>
<feature type="short sequence motif" description="GXSXG" evidence="4">
    <location>
        <begin position="41"/>
        <end position="45"/>
    </location>
</feature>
<dbReference type="PANTHER" id="PTHR14226">
    <property type="entry name" value="NEUROPATHY TARGET ESTERASE/SWISS CHEESE D.MELANOGASTER"/>
    <property type="match status" value="1"/>
</dbReference>
<organism evidence="6">
    <name type="scientific">Streptomyces sp. NBC_00060</name>
    <dbReference type="NCBI Taxonomy" id="2975636"/>
    <lineage>
        <taxon>Bacteria</taxon>
        <taxon>Bacillati</taxon>
        <taxon>Actinomycetota</taxon>
        <taxon>Actinomycetes</taxon>
        <taxon>Kitasatosporales</taxon>
        <taxon>Streptomycetaceae</taxon>
        <taxon>Streptomyces</taxon>
    </lineage>
</organism>
<dbReference type="InterPro" id="IPR002641">
    <property type="entry name" value="PNPLA_dom"/>
</dbReference>
<evidence type="ECO:0000256" key="3">
    <source>
        <dbReference type="ARBA" id="ARBA00023098"/>
    </source>
</evidence>
<gene>
    <name evidence="6" type="ORF">OHV25_30895</name>
</gene>
<proteinExistence type="predicted"/>
<dbReference type="PANTHER" id="PTHR14226:SF57">
    <property type="entry name" value="BLR7027 PROTEIN"/>
    <property type="match status" value="1"/>
</dbReference>
<evidence type="ECO:0000256" key="4">
    <source>
        <dbReference type="PROSITE-ProRule" id="PRU01161"/>
    </source>
</evidence>
<keyword evidence="1 4" id="KW-0378">Hydrolase</keyword>
<feature type="domain" description="PNPLA" evidence="5">
    <location>
        <begin position="7"/>
        <end position="199"/>
    </location>
</feature>
<dbReference type="Pfam" id="PF01734">
    <property type="entry name" value="Patatin"/>
    <property type="match status" value="1"/>
</dbReference>
<dbReference type="SUPFAM" id="SSF52151">
    <property type="entry name" value="FabD/lysophospholipase-like"/>
    <property type="match status" value="1"/>
</dbReference>
<dbReference type="Gene3D" id="3.40.1090.10">
    <property type="entry name" value="Cytosolic phospholipase A2 catalytic domain"/>
    <property type="match status" value="2"/>
</dbReference>
<keyword evidence="2 4" id="KW-0442">Lipid degradation</keyword>
<dbReference type="PROSITE" id="PS51635">
    <property type="entry name" value="PNPLA"/>
    <property type="match status" value="1"/>
</dbReference>
<accession>A0AAU2H8N6</accession>
<feature type="active site" description="Nucleophile" evidence="4">
    <location>
        <position position="43"/>
    </location>
</feature>
<sequence length="279" mass="28641">MAETALVLGAGGITGVGWEIGMLYGLAEAGVDVTGAELVVGSSAGSVVAAQITSGRIGLPQLYERQLARPDGEVPANLGPAALFRFARAALTSRTPEEYGRKLGRVALAGGTGQEAARRKVIAGRLVAHEWPARRLRITAVAADSGELRIFDRESGVELVDAVAASCAVPGVWPAVTVEGRRWIDGGVHSPANAQLAAGYDRVLVLAPLALGGGPLDSPRTQVAELAAAGARVELITPDSAARRAFGRNSLEPSRRAPAARAGRTQAAAHAAAVAELWA</sequence>
<reference evidence="6" key="1">
    <citation type="submission" date="2022-10" db="EMBL/GenBank/DDBJ databases">
        <title>The complete genomes of actinobacterial strains from the NBC collection.</title>
        <authorList>
            <person name="Joergensen T.S."/>
            <person name="Alvarez Arevalo M."/>
            <person name="Sterndorff E.B."/>
            <person name="Faurdal D."/>
            <person name="Vuksanovic O."/>
            <person name="Mourched A.-S."/>
            <person name="Charusanti P."/>
            <person name="Shaw S."/>
            <person name="Blin K."/>
            <person name="Weber T."/>
        </authorList>
    </citation>
    <scope>NUCLEOTIDE SEQUENCE</scope>
    <source>
        <strain evidence="6">NBC_00060</strain>
    </source>
</reference>
<evidence type="ECO:0000256" key="2">
    <source>
        <dbReference type="ARBA" id="ARBA00022963"/>
    </source>
</evidence>